<evidence type="ECO:0000259" key="6">
    <source>
        <dbReference type="Pfam" id="PF12637"/>
    </source>
</evidence>
<reference evidence="7" key="1">
    <citation type="journal article" date="2021" name="PeerJ">
        <title>Extensive microbial diversity within the chicken gut microbiome revealed by metagenomics and culture.</title>
        <authorList>
            <person name="Gilroy R."/>
            <person name="Ravi A."/>
            <person name="Getino M."/>
            <person name="Pursley I."/>
            <person name="Horton D.L."/>
            <person name="Alikhan N.F."/>
            <person name="Baker D."/>
            <person name="Gharbi K."/>
            <person name="Hall N."/>
            <person name="Watson M."/>
            <person name="Adriaenssens E.M."/>
            <person name="Foster-Nyarko E."/>
            <person name="Jarju S."/>
            <person name="Secka A."/>
            <person name="Antonio M."/>
            <person name="Oren A."/>
            <person name="Chaudhuri R.R."/>
            <person name="La Ragione R."/>
            <person name="Hildebrand F."/>
            <person name="Pallen M.J."/>
        </authorList>
    </citation>
    <scope>NUCLEOTIDE SEQUENCE</scope>
    <source>
        <strain evidence="7">ChiGjej2B2-19336</strain>
    </source>
</reference>
<keyword evidence="3" id="KW-0237">DNA synthesis</keyword>
<feature type="domain" description="TSCPD" evidence="6">
    <location>
        <begin position="9"/>
        <end position="80"/>
    </location>
</feature>
<evidence type="ECO:0000256" key="5">
    <source>
        <dbReference type="ARBA" id="ARBA00047754"/>
    </source>
</evidence>
<dbReference type="EMBL" id="DYZA01000241">
    <property type="protein sequence ID" value="HJD98307.1"/>
    <property type="molecule type" value="Genomic_DNA"/>
</dbReference>
<evidence type="ECO:0000313" key="8">
    <source>
        <dbReference type="Proteomes" id="UP000698963"/>
    </source>
</evidence>
<evidence type="ECO:0000256" key="1">
    <source>
        <dbReference type="ARBA" id="ARBA00007405"/>
    </source>
</evidence>
<organism evidence="7 8">
    <name type="scientific">Mailhella massiliensis</name>
    <dbReference type="NCBI Taxonomy" id="1903261"/>
    <lineage>
        <taxon>Bacteria</taxon>
        <taxon>Pseudomonadati</taxon>
        <taxon>Thermodesulfobacteriota</taxon>
        <taxon>Desulfovibrionia</taxon>
        <taxon>Desulfovibrionales</taxon>
        <taxon>Desulfovibrionaceae</taxon>
        <taxon>Mailhella</taxon>
    </lineage>
</organism>
<evidence type="ECO:0000256" key="2">
    <source>
        <dbReference type="ARBA" id="ARBA00012274"/>
    </source>
</evidence>
<protein>
    <recommendedName>
        <fullName evidence="2">ribonucleoside-diphosphate reductase</fullName>
        <ecNumber evidence="2">1.17.4.1</ecNumber>
    </recommendedName>
</protein>
<comment type="caution">
    <text evidence="7">The sequence shown here is derived from an EMBL/GenBank/DDBJ whole genome shotgun (WGS) entry which is preliminary data.</text>
</comment>
<evidence type="ECO:0000256" key="3">
    <source>
        <dbReference type="ARBA" id="ARBA00022634"/>
    </source>
</evidence>
<dbReference type="EC" id="1.17.4.1" evidence="2"/>
<dbReference type="RefSeq" id="WP_304124073.1">
    <property type="nucleotide sequence ID" value="NZ_DYZA01000241.1"/>
</dbReference>
<accession>A0A921AXS6</accession>
<gene>
    <name evidence="7" type="ORF">K8W16_11775</name>
</gene>
<evidence type="ECO:0000313" key="7">
    <source>
        <dbReference type="EMBL" id="HJD98307.1"/>
    </source>
</evidence>
<sequence>MQFVFIPERVCSKMFMIEVDEKSRVITRFDFKGGCPGNLQGIGRLMRGMHIDEVISRFENMPICPTSKVSSCPEQIRRAMLDLRAKLDTGMVQPQPHFGLESFASLKN</sequence>
<dbReference type="AlphaFoldDB" id="A0A921AXS6"/>
<dbReference type="GO" id="GO:0004748">
    <property type="term" value="F:ribonucleoside-diphosphate reductase activity, thioredoxin disulfide as acceptor"/>
    <property type="evidence" value="ECO:0007669"/>
    <property type="project" value="UniProtKB-EC"/>
</dbReference>
<dbReference type="GO" id="GO:0071897">
    <property type="term" value="P:DNA biosynthetic process"/>
    <property type="evidence" value="ECO:0007669"/>
    <property type="project" value="UniProtKB-KW"/>
</dbReference>
<keyword evidence="4" id="KW-0547">Nucleotide-binding</keyword>
<name>A0A921AXS6_9BACT</name>
<dbReference type="Proteomes" id="UP000698963">
    <property type="component" value="Unassembled WGS sequence"/>
</dbReference>
<evidence type="ECO:0000256" key="4">
    <source>
        <dbReference type="ARBA" id="ARBA00022741"/>
    </source>
</evidence>
<dbReference type="InterPro" id="IPR024434">
    <property type="entry name" value="TSCPD_dom"/>
</dbReference>
<dbReference type="Pfam" id="PF12637">
    <property type="entry name" value="TSCPD"/>
    <property type="match status" value="1"/>
</dbReference>
<comment type="similarity">
    <text evidence="1">Belongs to the ribonucleoside diphosphate reductase class-2 family.</text>
</comment>
<dbReference type="GO" id="GO:0000166">
    <property type="term" value="F:nucleotide binding"/>
    <property type="evidence" value="ECO:0007669"/>
    <property type="project" value="UniProtKB-KW"/>
</dbReference>
<reference evidence="7" key="2">
    <citation type="submission" date="2021-09" db="EMBL/GenBank/DDBJ databases">
        <authorList>
            <person name="Gilroy R."/>
        </authorList>
    </citation>
    <scope>NUCLEOTIDE SEQUENCE</scope>
    <source>
        <strain evidence="7">ChiGjej2B2-19336</strain>
    </source>
</reference>
<comment type="catalytic activity">
    <reaction evidence="5">
        <text>a 2'-deoxyribonucleoside 5'-diphosphate + [thioredoxin]-disulfide + H2O = a ribonucleoside 5'-diphosphate + [thioredoxin]-dithiol</text>
        <dbReference type="Rhea" id="RHEA:23252"/>
        <dbReference type="Rhea" id="RHEA-COMP:10698"/>
        <dbReference type="Rhea" id="RHEA-COMP:10700"/>
        <dbReference type="ChEBI" id="CHEBI:15377"/>
        <dbReference type="ChEBI" id="CHEBI:29950"/>
        <dbReference type="ChEBI" id="CHEBI:50058"/>
        <dbReference type="ChEBI" id="CHEBI:57930"/>
        <dbReference type="ChEBI" id="CHEBI:73316"/>
        <dbReference type="EC" id="1.17.4.1"/>
    </reaction>
</comment>
<proteinExistence type="inferred from homology"/>